<proteinExistence type="predicted"/>
<dbReference type="EMBL" id="JAHQIW010005237">
    <property type="protein sequence ID" value="KAJ1365329.1"/>
    <property type="molecule type" value="Genomic_DNA"/>
</dbReference>
<organism evidence="1 2">
    <name type="scientific">Parelaphostrongylus tenuis</name>
    <name type="common">Meningeal worm</name>
    <dbReference type="NCBI Taxonomy" id="148309"/>
    <lineage>
        <taxon>Eukaryota</taxon>
        <taxon>Metazoa</taxon>
        <taxon>Ecdysozoa</taxon>
        <taxon>Nematoda</taxon>
        <taxon>Chromadorea</taxon>
        <taxon>Rhabditida</taxon>
        <taxon>Rhabditina</taxon>
        <taxon>Rhabditomorpha</taxon>
        <taxon>Strongyloidea</taxon>
        <taxon>Metastrongylidae</taxon>
        <taxon>Parelaphostrongylus</taxon>
    </lineage>
</organism>
<protein>
    <submittedName>
        <fullName evidence="1">Uncharacterized protein</fullName>
    </submittedName>
</protein>
<gene>
    <name evidence="1" type="ORF">KIN20_025598</name>
</gene>
<sequence>MSRVKSLVCSRLLGFVGSATRRSYDSDRRSYEAELKNPLPRSKLLEESVMRHRPKQR</sequence>
<dbReference type="Proteomes" id="UP001196413">
    <property type="component" value="Unassembled WGS sequence"/>
</dbReference>
<feature type="non-terminal residue" evidence="1">
    <location>
        <position position="57"/>
    </location>
</feature>
<keyword evidence="2" id="KW-1185">Reference proteome</keyword>
<comment type="caution">
    <text evidence="1">The sequence shown here is derived from an EMBL/GenBank/DDBJ whole genome shotgun (WGS) entry which is preliminary data.</text>
</comment>
<dbReference type="AlphaFoldDB" id="A0AAD5NBZ9"/>
<accession>A0AAD5NBZ9</accession>
<name>A0AAD5NBZ9_PARTN</name>
<reference evidence="1" key="1">
    <citation type="submission" date="2021-06" db="EMBL/GenBank/DDBJ databases">
        <title>Parelaphostrongylus tenuis whole genome reference sequence.</title>
        <authorList>
            <person name="Garwood T.J."/>
            <person name="Larsen P.A."/>
            <person name="Fountain-Jones N.M."/>
            <person name="Garbe J.R."/>
            <person name="Macchietto M.G."/>
            <person name="Kania S.A."/>
            <person name="Gerhold R.W."/>
            <person name="Richards J.E."/>
            <person name="Wolf T.M."/>
        </authorList>
    </citation>
    <scope>NUCLEOTIDE SEQUENCE</scope>
    <source>
        <strain evidence="1">MNPRO001-30</strain>
        <tissue evidence="1">Meninges</tissue>
    </source>
</reference>
<evidence type="ECO:0000313" key="1">
    <source>
        <dbReference type="EMBL" id="KAJ1365329.1"/>
    </source>
</evidence>
<evidence type="ECO:0000313" key="2">
    <source>
        <dbReference type="Proteomes" id="UP001196413"/>
    </source>
</evidence>